<organism evidence="1 2">
    <name type="scientific">Puccinia striiformis f. sp. tritici PST-78</name>
    <dbReference type="NCBI Taxonomy" id="1165861"/>
    <lineage>
        <taxon>Eukaryota</taxon>
        <taxon>Fungi</taxon>
        <taxon>Dikarya</taxon>
        <taxon>Basidiomycota</taxon>
        <taxon>Pucciniomycotina</taxon>
        <taxon>Pucciniomycetes</taxon>
        <taxon>Pucciniales</taxon>
        <taxon>Pucciniaceae</taxon>
        <taxon>Puccinia</taxon>
    </lineage>
</organism>
<proteinExistence type="predicted"/>
<reference evidence="2" key="1">
    <citation type="submission" date="2014-03" db="EMBL/GenBank/DDBJ databases">
        <title>The Genome Sequence of Puccinia striiformis f. sp. tritici PST-78.</title>
        <authorList>
            <consortium name="The Broad Institute Genome Sequencing Platform"/>
            <person name="Cuomo C."/>
            <person name="Hulbert S."/>
            <person name="Chen X."/>
            <person name="Walker B."/>
            <person name="Young S.K."/>
            <person name="Zeng Q."/>
            <person name="Gargeya S."/>
            <person name="Fitzgerald M."/>
            <person name="Haas B."/>
            <person name="Abouelleil A."/>
            <person name="Alvarado L."/>
            <person name="Arachchi H.M."/>
            <person name="Berlin A.M."/>
            <person name="Chapman S.B."/>
            <person name="Goldberg J."/>
            <person name="Griggs A."/>
            <person name="Gujja S."/>
            <person name="Hansen M."/>
            <person name="Howarth C."/>
            <person name="Imamovic A."/>
            <person name="Larimer J."/>
            <person name="McCowan C."/>
            <person name="Montmayeur A."/>
            <person name="Murphy C."/>
            <person name="Neiman D."/>
            <person name="Pearson M."/>
            <person name="Priest M."/>
            <person name="Roberts A."/>
            <person name="Saif S."/>
            <person name="Shea T."/>
            <person name="Sisk P."/>
            <person name="Sykes S."/>
            <person name="Wortman J."/>
            <person name="Nusbaum C."/>
            <person name="Birren B."/>
        </authorList>
    </citation>
    <scope>NUCLEOTIDE SEQUENCE [LARGE SCALE GENOMIC DNA]</scope>
    <source>
        <strain evidence="2">race PST-78</strain>
    </source>
</reference>
<dbReference type="AlphaFoldDB" id="A0A0L0VD04"/>
<dbReference type="Proteomes" id="UP000054564">
    <property type="component" value="Unassembled WGS sequence"/>
</dbReference>
<evidence type="ECO:0000313" key="1">
    <source>
        <dbReference type="EMBL" id="KNE97187.1"/>
    </source>
</evidence>
<sequence>RIWAQSQVPLGRAPQGLDDVPRGLDWAGCEGLNSWHKPKSALADLKLWADQAID</sequence>
<evidence type="ECO:0000313" key="2">
    <source>
        <dbReference type="Proteomes" id="UP000054564"/>
    </source>
</evidence>
<gene>
    <name evidence="1" type="ORF">PSTG_09450</name>
</gene>
<comment type="caution">
    <text evidence="1">The sequence shown here is derived from an EMBL/GenBank/DDBJ whole genome shotgun (WGS) entry which is preliminary data.</text>
</comment>
<accession>A0A0L0VD04</accession>
<name>A0A0L0VD04_9BASI</name>
<feature type="non-terminal residue" evidence="1">
    <location>
        <position position="1"/>
    </location>
</feature>
<protein>
    <submittedName>
        <fullName evidence="1">Uncharacterized protein</fullName>
    </submittedName>
</protein>
<dbReference type="EMBL" id="AJIL01000071">
    <property type="protein sequence ID" value="KNE97187.1"/>
    <property type="molecule type" value="Genomic_DNA"/>
</dbReference>
<keyword evidence="2" id="KW-1185">Reference proteome</keyword>